<accession>A0A6A5WD35</accession>
<feature type="compositionally biased region" description="Basic and acidic residues" evidence="1">
    <location>
        <begin position="450"/>
        <end position="469"/>
    </location>
</feature>
<feature type="region of interest" description="Disordered" evidence="1">
    <location>
        <begin position="1"/>
        <end position="35"/>
    </location>
</feature>
<dbReference type="Proteomes" id="UP000799779">
    <property type="component" value="Unassembled WGS sequence"/>
</dbReference>
<feature type="compositionally biased region" description="Basic residues" evidence="1">
    <location>
        <begin position="319"/>
        <end position="329"/>
    </location>
</feature>
<keyword evidence="3" id="KW-1185">Reference proteome</keyword>
<dbReference type="EMBL" id="ML977593">
    <property type="protein sequence ID" value="KAF1999760.1"/>
    <property type="molecule type" value="Genomic_DNA"/>
</dbReference>
<organism evidence="2 3">
    <name type="scientific">Amniculicola lignicola CBS 123094</name>
    <dbReference type="NCBI Taxonomy" id="1392246"/>
    <lineage>
        <taxon>Eukaryota</taxon>
        <taxon>Fungi</taxon>
        <taxon>Dikarya</taxon>
        <taxon>Ascomycota</taxon>
        <taxon>Pezizomycotina</taxon>
        <taxon>Dothideomycetes</taxon>
        <taxon>Pleosporomycetidae</taxon>
        <taxon>Pleosporales</taxon>
        <taxon>Amniculicolaceae</taxon>
        <taxon>Amniculicola</taxon>
    </lineage>
</organism>
<feature type="compositionally biased region" description="Basic and acidic residues" evidence="1">
    <location>
        <begin position="1"/>
        <end position="16"/>
    </location>
</feature>
<evidence type="ECO:0000256" key="1">
    <source>
        <dbReference type="SAM" id="MobiDB-lite"/>
    </source>
</evidence>
<feature type="region of interest" description="Disordered" evidence="1">
    <location>
        <begin position="402"/>
        <end position="475"/>
    </location>
</feature>
<dbReference type="OrthoDB" id="3740062at2759"/>
<evidence type="ECO:0000313" key="3">
    <source>
        <dbReference type="Proteomes" id="UP000799779"/>
    </source>
</evidence>
<feature type="compositionally biased region" description="Basic and acidic residues" evidence="1">
    <location>
        <begin position="298"/>
        <end position="307"/>
    </location>
</feature>
<protein>
    <recommendedName>
        <fullName evidence="4">BTB domain-containing protein</fullName>
    </recommendedName>
</protein>
<dbReference type="AlphaFoldDB" id="A0A6A5WD35"/>
<feature type="region of interest" description="Disordered" evidence="1">
    <location>
        <begin position="258"/>
        <end position="347"/>
    </location>
</feature>
<reference evidence="2" key="1">
    <citation type="journal article" date="2020" name="Stud. Mycol.">
        <title>101 Dothideomycetes genomes: a test case for predicting lifestyles and emergence of pathogens.</title>
        <authorList>
            <person name="Haridas S."/>
            <person name="Albert R."/>
            <person name="Binder M."/>
            <person name="Bloem J."/>
            <person name="Labutti K."/>
            <person name="Salamov A."/>
            <person name="Andreopoulos B."/>
            <person name="Baker S."/>
            <person name="Barry K."/>
            <person name="Bills G."/>
            <person name="Bluhm B."/>
            <person name="Cannon C."/>
            <person name="Castanera R."/>
            <person name="Culley D."/>
            <person name="Daum C."/>
            <person name="Ezra D."/>
            <person name="Gonzalez J."/>
            <person name="Henrissat B."/>
            <person name="Kuo A."/>
            <person name="Liang C."/>
            <person name="Lipzen A."/>
            <person name="Lutzoni F."/>
            <person name="Magnuson J."/>
            <person name="Mondo S."/>
            <person name="Nolan M."/>
            <person name="Ohm R."/>
            <person name="Pangilinan J."/>
            <person name="Park H.-J."/>
            <person name="Ramirez L."/>
            <person name="Alfaro M."/>
            <person name="Sun H."/>
            <person name="Tritt A."/>
            <person name="Yoshinaga Y."/>
            <person name="Zwiers L.-H."/>
            <person name="Turgeon B."/>
            <person name="Goodwin S."/>
            <person name="Spatafora J."/>
            <person name="Crous P."/>
            <person name="Grigoriev I."/>
        </authorList>
    </citation>
    <scope>NUCLEOTIDE SEQUENCE</scope>
    <source>
        <strain evidence="2">CBS 123094</strain>
    </source>
</reference>
<proteinExistence type="predicted"/>
<evidence type="ECO:0000313" key="2">
    <source>
        <dbReference type="EMBL" id="KAF1999760.1"/>
    </source>
</evidence>
<gene>
    <name evidence="2" type="ORF">P154DRAFT_576677</name>
</gene>
<sequence>MAKEIHSPLEMERQTPREQPPTFNEIHTIPPPPGECGPNIPSIVQPLVDIMGISRLERSDLKDDVCVSIFHGSDFICEAPRRAFLAASSTYQEQYTKLGPDGIPKNDRGSRLRYQISTETHINPKHVHDLLVHWLLPNTKMDTAFPIHAKHQVYNTIELWYAAECLGLQPYVEHIFKRIYTILKHQVPSYECLDLIQKSSGVDGDAFLRATVSNLSFLRYKNKIEDPETFEQYLAKNHKMAKMMDSYERRLYDIKKQRDAVGKPGCQSERVTPRWDEPRMDKNINEEQENDTVGGSARTEEHQKGSRPEIGGNEVLSRRPSRSPRSQHPRHYDHCHINGSRDNYDDDEAAYKESNSFRSCGYDHYRGDAYAASDRFSSTARRHNRVWSAKRPLCRDVYRTTANGQHRGRSSNTKKTGCGFRAHSRTRESGNGAEDEVERVKIKKGKRKTRWDNNDEDGVRKYPRHKADCWRPSYN</sequence>
<evidence type="ECO:0008006" key="4">
    <source>
        <dbReference type="Google" id="ProtNLM"/>
    </source>
</evidence>
<name>A0A6A5WD35_9PLEO</name>
<feature type="compositionally biased region" description="Polar residues" evidence="1">
    <location>
        <begin position="402"/>
        <end position="415"/>
    </location>
</feature>
<feature type="compositionally biased region" description="Basic and acidic residues" evidence="1">
    <location>
        <begin position="271"/>
        <end position="285"/>
    </location>
</feature>